<comment type="caution">
    <text evidence="2">The sequence shown here is derived from an EMBL/GenBank/DDBJ whole genome shotgun (WGS) entry which is preliminary data.</text>
</comment>
<dbReference type="OrthoDB" id="247707at2"/>
<dbReference type="HOGENOM" id="CLU_661683_0_0_0"/>
<keyword evidence="1" id="KW-0812">Transmembrane</keyword>
<feature type="transmembrane region" description="Helical" evidence="1">
    <location>
        <begin position="12"/>
        <end position="31"/>
    </location>
</feature>
<dbReference type="RefSeq" id="WP_002652269.1">
    <property type="nucleotide sequence ID" value="NZ_CH672376.1"/>
</dbReference>
<sequence>MHEATHRFLCRIAFLAICILPTFATFGWIGYRRSSWAHTAIERRLSDELGLKATFSKAYNPRPGKYVLQDLKLHVVQQPAITLPLIEAEEQGGVWRIRAPQCDLSWTHRRRLWETLCERLAIAGDQPIAVQIGTIHIDDPAIPNLMQFASHTKMDPTGLRRSAAQFLLDGISATEPVTVKLAAPVRGDMEIAFDGRDAQIPSGLLTAIFPAAGILGDEATFEQVYFQSTGGVRGPITIKGIANDISLSSLITTRSDHTLTGKANLHLMNAMLVDGKLQSAQGWLLGKHGTVSISLVQDASYHLGVRPRTDLSTDRNFLTGFAELGIEFKLSAGLLTLHGCCQKAQGPGAILADTQRALVMEPSAEDSLIPAAGLIAALDAHQRVTVPATAEAAKLLEWLVIPAVAEEPVHEEFRR</sequence>
<name>A3ZUC5_9BACT</name>
<organism evidence="2 3">
    <name type="scientific">Blastopirellula marina DSM 3645</name>
    <dbReference type="NCBI Taxonomy" id="314230"/>
    <lineage>
        <taxon>Bacteria</taxon>
        <taxon>Pseudomonadati</taxon>
        <taxon>Planctomycetota</taxon>
        <taxon>Planctomycetia</taxon>
        <taxon>Pirellulales</taxon>
        <taxon>Pirellulaceae</taxon>
        <taxon>Blastopirellula</taxon>
    </lineage>
</organism>
<proteinExistence type="predicted"/>
<evidence type="ECO:0000256" key="1">
    <source>
        <dbReference type="SAM" id="Phobius"/>
    </source>
</evidence>
<evidence type="ECO:0000313" key="2">
    <source>
        <dbReference type="EMBL" id="EAQ79828.1"/>
    </source>
</evidence>
<evidence type="ECO:0000313" key="3">
    <source>
        <dbReference type="Proteomes" id="UP000004358"/>
    </source>
</evidence>
<gene>
    <name evidence="2" type="ORF">DSM3645_21849</name>
</gene>
<keyword evidence="1" id="KW-0472">Membrane</keyword>
<dbReference type="AlphaFoldDB" id="A3ZUC5"/>
<reference evidence="2 3" key="1">
    <citation type="submission" date="2006-02" db="EMBL/GenBank/DDBJ databases">
        <authorList>
            <person name="Amann R."/>
            <person name="Ferriera S."/>
            <person name="Johnson J."/>
            <person name="Kravitz S."/>
            <person name="Halpern A."/>
            <person name="Remington K."/>
            <person name="Beeson K."/>
            <person name="Tran B."/>
            <person name="Rogers Y.-H."/>
            <person name="Friedman R."/>
            <person name="Venter J.C."/>
        </authorList>
    </citation>
    <scope>NUCLEOTIDE SEQUENCE [LARGE SCALE GENOMIC DNA]</scope>
    <source>
        <strain evidence="2 3">DSM 3645</strain>
    </source>
</reference>
<evidence type="ECO:0008006" key="4">
    <source>
        <dbReference type="Google" id="ProtNLM"/>
    </source>
</evidence>
<accession>A3ZUC5</accession>
<dbReference type="STRING" id="314230.DSM3645_21849"/>
<dbReference type="Proteomes" id="UP000004358">
    <property type="component" value="Unassembled WGS sequence"/>
</dbReference>
<dbReference type="EMBL" id="AANZ01000012">
    <property type="protein sequence ID" value="EAQ79828.1"/>
    <property type="molecule type" value="Genomic_DNA"/>
</dbReference>
<protein>
    <recommendedName>
        <fullName evidence="4">AsmA-like C-terminal domain-containing protein</fullName>
    </recommendedName>
</protein>
<keyword evidence="1" id="KW-1133">Transmembrane helix</keyword>